<organism evidence="1 2">
    <name type="scientific">Ensete ventricosum</name>
    <name type="common">Abyssinian banana</name>
    <name type="synonym">Musa ensete</name>
    <dbReference type="NCBI Taxonomy" id="4639"/>
    <lineage>
        <taxon>Eukaryota</taxon>
        <taxon>Viridiplantae</taxon>
        <taxon>Streptophyta</taxon>
        <taxon>Embryophyta</taxon>
        <taxon>Tracheophyta</taxon>
        <taxon>Spermatophyta</taxon>
        <taxon>Magnoliopsida</taxon>
        <taxon>Liliopsida</taxon>
        <taxon>Zingiberales</taxon>
        <taxon>Musaceae</taxon>
        <taxon>Ensete</taxon>
    </lineage>
</organism>
<evidence type="ECO:0000313" key="2">
    <source>
        <dbReference type="Proteomes" id="UP000287651"/>
    </source>
</evidence>
<protein>
    <submittedName>
        <fullName evidence="1">Uncharacterized protein</fullName>
    </submittedName>
</protein>
<reference evidence="1 2" key="1">
    <citation type="journal article" date="2014" name="Agronomy (Basel)">
        <title>A Draft Genome Sequence for Ensete ventricosum, the Drought-Tolerant Tree Against Hunger.</title>
        <authorList>
            <person name="Harrison J."/>
            <person name="Moore K.A."/>
            <person name="Paszkiewicz K."/>
            <person name="Jones T."/>
            <person name="Grant M."/>
            <person name="Ambacheew D."/>
            <person name="Muzemil S."/>
            <person name="Studholme D.J."/>
        </authorList>
    </citation>
    <scope>NUCLEOTIDE SEQUENCE [LARGE SCALE GENOMIC DNA]</scope>
</reference>
<comment type="caution">
    <text evidence="1">The sequence shown here is derived from an EMBL/GenBank/DDBJ whole genome shotgun (WGS) entry which is preliminary data.</text>
</comment>
<dbReference type="AlphaFoldDB" id="A0A427A621"/>
<name>A0A427A621_ENSVE</name>
<evidence type="ECO:0000313" key="1">
    <source>
        <dbReference type="EMBL" id="RRT71633.1"/>
    </source>
</evidence>
<dbReference type="EMBL" id="AMZH03003650">
    <property type="protein sequence ID" value="RRT71633.1"/>
    <property type="molecule type" value="Genomic_DNA"/>
</dbReference>
<accession>A0A427A621</accession>
<gene>
    <name evidence="1" type="ORF">B296_00035345</name>
</gene>
<proteinExistence type="predicted"/>
<dbReference type="Proteomes" id="UP000287651">
    <property type="component" value="Unassembled WGS sequence"/>
</dbReference>
<sequence>MVNNCYFLYCRAILYLEGNLESKVFSDPITGLVRRIREVAIRGDGISLSLIFCFSKFESLPGIFSLQVC</sequence>